<protein>
    <submittedName>
        <fullName evidence="3 4">Uncharacterized protein LOC122133739</fullName>
    </submittedName>
</protein>
<organism evidence="2 4">
    <name type="scientific">Clupea harengus</name>
    <name type="common">Atlantic herring</name>
    <dbReference type="NCBI Taxonomy" id="7950"/>
    <lineage>
        <taxon>Eukaryota</taxon>
        <taxon>Metazoa</taxon>
        <taxon>Chordata</taxon>
        <taxon>Craniata</taxon>
        <taxon>Vertebrata</taxon>
        <taxon>Euteleostomi</taxon>
        <taxon>Actinopterygii</taxon>
        <taxon>Neopterygii</taxon>
        <taxon>Teleostei</taxon>
        <taxon>Clupei</taxon>
        <taxon>Clupeiformes</taxon>
        <taxon>Clupeoidei</taxon>
        <taxon>Clupeidae</taxon>
        <taxon>Clupea</taxon>
    </lineage>
</organism>
<feature type="transmembrane region" description="Helical" evidence="1">
    <location>
        <begin position="177"/>
        <end position="198"/>
    </location>
</feature>
<reference evidence="3 4" key="1">
    <citation type="submission" date="2025-04" db="UniProtKB">
        <authorList>
            <consortium name="RefSeq"/>
        </authorList>
    </citation>
    <scope>IDENTIFICATION</scope>
</reference>
<accession>A0A8M1KV79</accession>
<dbReference type="KEGG" id="char:122133739"/>
<dbReference type="GeneID" id="122133739"/>
<keyword evidence="2" id="KW-1185">Reference proteome</keyword>
<proteinExistence type="predicted"/>
<feature type="transmembrane region" description="Helical" evidence="1">
    <location>
        <begin position="108"/>
        <end position="128"/>
    </location>
</feature>
<gene>
    <name evidence="3 4" type="primary">LOC122133739</name>
</gene>
<keyword evidence="1" id="KW-0472">Membrane</keyword>
<feature type="transmembrane region" description="Helical" evidence="1">
    <location>
        <begin position="75"/>
        <end position="102"/>
    </location>
</feature>
<keyword evidence="1" id="KW-0812">Transmembrane</keyword>
<sequence>MQIITYQTHHTIPSKHLIFQNGSALPGDEHSPGQEGSMSLVRCLIFLLTGLVVGLSALAWAARTLHQHRRSGGKVSVFIVTLLFTDALELLLLPLVVVMMTAHCGNALFTRTLSILFFVVRFLGLNLHQLVALEDTASFTHPGGASVPSSLPCSLALLLSMLLPVTVVIIFSSNFHFLAIVGLLLVAPVGTNVAKCVLICSARAASHITTRGGRPDKQVMAVSFITFLGLYGPYFLTLTLYMRSALLPPLCASLHGFHSVWDPMSFSMMSLRVVADPLLCVLVCRSAKPQVAQRFELSAV</sequence>
<keyword evidence="1" id="KW-1133">Transmembrane helix</keyword>
<dbReference type="RefSeq" id="XP_042566388.1">
    <property type="nucleotide sequence ID" value="XM_042710454.1"/>
</dbReference>
<dbReference type="OrthoDB" id="8964729at2759"/>
<name>A0A8M1KV79_CLUHA</name>
<dbReference type="AlphaFoldDB" id="A0A8M1KV79"/>
<dbReference type="Proteomes" id="UP000515152">
    <property type="component" value="Chromosome 18"/>
</dbReference>
<evidence type="ECO:0000313" key="3">
    <source>
        <dbReference type="RefSeq" id="XP_042566387.1"/>
    </source>
</evidence>
<feature type="transmembrane region" description="Helical" evidence="1">
    <location>
        <begin position="39"/>
        <end position="63"/>
    </location>
</feature>
<dbReference type="RefSeq" id="XP_042566387.1">
    <property type="nucleotide sequence ID" value="XM_042710453.1"/>
</dbReference>
<evidence type="ECO:0000313" key="2">
    <source>
        <dbReference type="Proteomes" id="UP000515152"/>
    </source>
</evidence>
<evidence type="ECO:0000256" key="1">
    <source>
        <dbReference type="SAM" id="Phobius"/>
    </source>
</evidence>
<feature type="transmembrane region" description="Helical" evidence="1">
    <location>
        <begin position="149"/>
        <end position="171"/>
    </location>
</feature>
<evidence type="ECO:0000313" key="4">
    <source>
        <dbReference type="RefSeq" id="XP_042566388.1"/>
    </source>
</evidence>
<feature type="transmembrane region" description="Helical" evidence="1">
    <location>
        <begin position="219"/>
        <end position="244"/>
    </location>
</feature>